<evidence type="ECO:0000256" key="1">
    <source>
        <dbReference type="ARBA" id="ARBA00022723"/>
    </source>
</evidence>
<sequence length="264" mass="28236">MCSNHDNTIPAASSTVNDSAEAPLAVDPSLIQDLVFANHILFDQGVLDAFGHVSMRHPDDANRFLLCRNMAPAQATVQDIVQFQLDGTPIDAAGRPVYLERFIHGELYKARPDVMAVVHSHSPSVVPFSVVKEAPLRPLCHMAGFIGAGAPIFEIRDVVGDGSSLLVTDNRLGAALAASLAGSSVVLMRGHGSTVVADTLKKAVYRAVYTEINARAQLQASQLGAITFLSPAEAQATTATIETQVGRAWDLWKKKAEHTAGYLR</sequence>
<evidence type="ECO:0000256" key="2">
    <source>
        <dbReference type="ARBA" id="ARBA00023239"/>
    </source>
</evidence>
<comment type="caution">
    <text evidence="4">The sequence shown here is derived from an EMBL/GenBank/DDBJ whole genome shotgun (WGS) entry which is preliminary data.</text>
</comment>
<dbReference type="GO" id="GO:0016832">
    <property type="term" value="F:aldehyde-lyase activity"/>
    <property type="evidence" value="ECO:0007669"/>
    <property type="project" value="TreeGrafter"/>
</dbReference>
<evidence type="ECO:0000313" key="4">
    <source>
        <dbReference type="EMBL" id="RBP38811.1"/>
    </source>
</evidence>
<keyword evidence="2" id="KW-0456">Lyase</keyword>
<evidence type="ECO:0000259" key="3">
    <source>
        <dbReference type="SMART" id="SM01007"/>
    </source>
</evidence>
<gene>
    <name evidence="4" type="ORF">DFR37_106103</name>
</gene>
<dbReference type="EMBL" id="QNRQ01000006">
    <property type="protein sequence ID" value="RBP38811.1"/>
    <property type="molecule type" value="Genomic_DNA"/>
</dbReference>
<name>A0A366HBC8_9BURK</name>
<keyword evidence="5" id="KW-1185">Reference proteome</keyword>
<protein>
    <submittedName>
        <fullName evidence="4">HCOMODA/2-hydroxy-3-carboxy-muconic semialdehyde decarboxylase</fullName>
    </submittedName>
</protein>
<reference evidence="4 5" key="1">
    <citation type="submission" date="2018-06" db="EMBL/GenBank/DDBJ databases">
        <title>Genomic Encyclopedia of Type Strains, Phase IV (KMG-IV): sequencing the most valuable type-strain genomes for metagenomic binning, comparative biology and taxonomic classification.</title>
        <authorList>
            <person name="Goeker M."/>
        </authorList>
    </citation>
    <scope>NUCLEOTIDE SEQUENCE [LARGE SCALE GENOMIC DNA]</scope>
    <source>
        <strain evidence="4 5">DSM 25520</strain>
    </source>
</reference>
<dbReference type="SUPFAM" id="SSF53639">
    <property type="entry name" value="AraD/HMP-PK domain-like"/>
    <property type="match status" value="1"/>
</dbReference>
<dbReference type="InterPro" id="IPR001303">
    <property type="entry name" value="Aldolase_II/adducin_N"/>
</dbReference>
<dbReference type="Pfam" id="PF00596">
    <property type="entry name" value="Aldolase_II"/>
    <property type="match status" value="1"/>
</dbReference>
<organism evidence="4 5">
    <name type="scientific">Eoetvoesiella caeni</name>
    <dbReference type="NCBI Taxonomy" id="645616"/>
    <lineage>
        <taxon>Bacteria</taxon>
        <taxon>Pseudomonadati</taxon>
        <taxon>Pseudomonadota</taxon>
        <taxon>Betaproteobacteria</taxon>
        <taxon>Burkholderiales</taxon>
        <taxon>Alcaligenaceae</taxon>
        <taxon>Eoetvoesiella</taxon>
    </lineage>
</organism>
<dbReference type="GO" id="GO:0046872">
    <property type="term" value="F:metal ion binding"/>
    <property type="evidence" value="ECO:0007669"/>
    <property type="project" value="UniProtKB-KW"/>
</dbReference>
<dbReference type="AlphaFoldDB" id="A0A366HBC8"/>
<dbReference type="Gene3D" id="3.40.225.10">
    <property type="entry name" value="Class II aldolase/adducin N-terminal domain"/>
    <property type="match status" value="1"/>
</dbReference>
<dbReference type="SMART" id="SM01007">
    <property type="entry name" value="Aldolase_II"/>
    <property type="match status" value="1"/>
</dbReference>
<dbReference type="PANTHER" id="PTHR22789:SF0">
    <property type="entry name" value="3-OXO-TETRONATE 4-PHOSPHATE DECARBOXYLASE-RELATED"/>
    <property type="match status" value="1"/>
</dbReference>
<dbReference type="RefSeq" id="WP_113933608.1">
    <property type="nucleotide sequence ID" value="NZ_JACCEU010000007.1"/>
</dbReference>
<dbReference type="PANTHER" id="PTHR22789">
    <property type="entry name" value="FUCULOSE PHOSPHATE ALDOLASE"/>
    <property type="match status" value="1"/>
</dbReference>
<feature type="domain" description="Class II aldolase/adducin N-terminal" evidence="3">
    <location>
        <begin position="32"/>
        <end position="218"/>
    </location>
</feature>
<dbReference type="OrthoDB" id="5500703at2"/>
<accession>A0A366HBC8</accession>
<dbReference type="Proteomes" id="UP000253628">
    <property type="component" value="Unassembled WGS sequence"/>
</dbReference>
<dbReference type="GO" id="GO:0005829">
    <property type="term" value="C:cytosol"/>
    <property type="evidence" value="ECO:0007669"/>
    <property type="project" value="TreeGrafter"/>
</dbReference>
<evidence type="ECO:0000313" key="5">
    <source>
        <dbReference type="Proteomes" id="UP000253628"/>
    </source>
</evidence>
<dbReference type="InterPro" id="IPR050197">
    <property type="entry name" value="Aldolase_class_II_sugar_metab"/>
</dbReference>
<dbReference type="InterPro" id="IPR036409">
    <property type="entry name" value="Aldolase_II/adducin_N_sf"/>
</dbReference>
<keyword evidence="1" id="KW-0479">Metal-binding</keyword>
<proteinExistence type="predicted"/>
<dbReference type="GO" id="GO:0019323">
    <property type="term" value="P:pentose catabolic process"/>
    <property type="evidence" value="ECO:0007669"/>
    <property type="project" value="TreeGrafter"/>
</dbReference>